<dbReference type="Proteomes" id="UP001500755">
    <property type="component" value="Unassembled WGS sequence"/>
</dbReference>
<accession>A0ABN2TP45</accession>
<dbReference type="EMBL" id="BAAANO010000038">
    <property type="protein sequence ID" value="GAA2015605.1"/>
    <property type="molecule type" value="Genomic_DNA"/>
</dbReference>
<reference evidence="2 3" key="1">
    <citation type="journal article" date="2019" name="Int. J. Syst. Evol. Microbiol.">
        <title>The Global Catalogue of Microorganisms (GCM) 10K type strain sequencing project: providing services to taxonomists for standard genome sequencing and annotation.</title>
        <authorList>
            <consortium name="The Broad Institute Genomics Platform"/>
            <consortium name="The Broad Institute Genome Sequencing Center for Infectious Disease"/>
            <person name="Wu L."/>
            <person name="Ma J."/>
        </authorList>
    </citation>
    <scope>NUCLEOTIDE SEQUENCE [LARGE SCALE GENOMIC DNA]</scope>
    <source>
        <strain evidence="2 3">JCM 14546</strain>
    </source>
</reference>
<dbReference type="PANTHER" id="PTHR22916">
    <property type="entry name" value="GLYCOSYLTRANSFERASE"/>
    <property type="match status" value="1"/>
</dbReference>
<evidence type="ECO:0000313" key="2">
    <source>
        <dbReference type="EMBL" id="GAA2015605.1"/>
    </source>
</evidence>
<dbReference type="PANTHER" id="PTHR22916:SF3">
    <property type="entry name" value="UDP-GLCNAC:BETAGAL BETA-1,3-N-ACETYLGLUCOSAMINYLTRANSFERASE-LIKE PROTEIN 1"/>
    <property type="match status" value="1"/>
</dbReference>
<proteinExistence type="predicted"/>
<dbReference type="RefSeq" id="WP_344310933.1">
    <property type="nucleotide sequence ID" value="NZ_BAAANO010000038.1"/>
</dbReference>
<dbReference type="CDD" id="cd00761">
    <property type="entry name" value="Glyco_tranf_GTA_type"/>
    <property type="match status" value="2"/>
</dbReference>
<dbReference type="InterPro" id="IPR029044">
    <property type="entry name" value="Nucleotide-diphossugar_trans"/>
</dbReference>
<dbReference type="SUPFAM" id="SSF53448">
    <property type="entry name" value="Nucleotide-diphospho-sugar transferases"/>
    <property type="match status" value="2"/>
</dbReference>
<protein>
    <recommendedName>
        <fullName evidence="1">Glycosyltransferase 2-like domain-containing protein</fullName>
    </recommendedName>
</protein>
<sequence>MSDAPVLSVVVPAFEVEQYLDECVHSIITSEVDLEVLVVVDPSSDATGRIARSWESRSARVRVIENDDRRGPGSSRNAGLHAARGTYVAFVDSDDVVPAGAFEAAIASLEDTGSDFCTGRADEFRTDGTRTTYWTQRFSVFDEGARRTTLTGHPELIWDHTAWAKVFRRSFLLDHGILWPEGVLCEDVVPATTAYVTAATVDVLPQCVYLYRRRAGSITGRLTATESLADWAEQTGRALEILSASGLPGALELAAEKVLRHEAPNRVRALGPSVDPATASAVRECVDAAVLAAGPAVLNRVPIEAMRTVRDGLPEASRGFRAVSEALGETVRAGTDRETKAGRNGLVSVVIPTYNVEPWIDECLQSVLDQDYPALEIIVVDDRSTDGTWERLQEYVARDSRIRAVRNPGVGGAQARNAGVELAAGEYLAFADGDDVIALHAYRRLVDRLEAHDADVAIGSFQKIWATGTWRADGYGLEAEVPATTLLHHPRIIRNRTCWNKLVRREFWDRHGFRFPTAPRANDIVPVTRMLDAAERITILPDVVYHYRARPGQSSMTDSLGSWTSTVAYLSQERVCAAYLDTGEWARVEHEFWSAALEADAWVALSRLVTTDEPRTGSMESTAVAETLRHLLDGAPERTLRTVDPRKRLGYVLALAERWSGLRTVVDLTTAHANDSSPSSDALVELLEAMVEGADLGCPAPVLVRLLHEHVVRGLPDLVKDSDAGERAKIRERMLRLTNRMGLSLEEAVAPGSPEARALTVLLSEHADSAPESDADRETDPSVDAEIELLDTGLARIIGRRPSITADSLAVIARNPAGDVRWVGPAVDAGDRWTAFVDLSRLDVGTDWTLDLHVVDGAGPVVTGLALRRTGNPKGSLRVVVIDGRTVVRHLDAGLVRTRNALAWRVRKLARAATRGRKA</sequence>
<name>A0ABN2TP45_9MICO</name>
<organism evidence="2 3">
    <name type="scientific">Brevibacterium samyangense</name>
    <dbReference type="NCBI Taxonomy" id="366888"/>
    <lineage>
        <taxon>Bacteria</taxon>
        <taxon>Bacillati</taxon>
        <taxon>Actinomycetota</taxon>
        <taxon>Actinomycetes</taxon>
        <taxon>Micrococcales</taxon>
        <taxon>Brevibacteriaceae</taxon>
        <taxon>Brevibacterium</taxon>
    </lineage>
</organism>
<comment type="caution">
    <text evidence="2">The sequence shown here is derived from an EMBL/GenBank/DDBJ whole genome shotgun (WGS) entry which is preliminary data.</text>
</comment>
<dbReference type="Pfam" id="PF00535">
    <property type="entry name" value="Glycos_transf_2"/>
    <property type="match status" value="2"/>
</dbReference>
<feature type="domain" description="Glycosyltransferase 2-like" evidence="1">
    <location>
        <begin position="348"/>
        <end position="469"/>
    </location>
</feature>
<dbReference type="Gene3D" id="3.90.550.10">
    <property type="entry name" value="Spore Coat Polysaccharide Biosynthesis Protein SpsA, Chain A"/>
    <property type="match status" value="2"/>
</dbReference>
<evidence type="ECO:0000259" key="1">
    <source>
        <dbReference type="Pfam" id="PF00535"/>
    </source>
</evidence>
<gene>
    <name evidence="2" type="ORF">GCM10009755_29220</name>
</gene>
<dbReference type="InterPro" id="IPR001173">
    <property type="entry name" value="Glyco_trans_2-like"/>
</dbReference>
<feature type="domain" description="Glycosyltransferase 2-like" evidence="1">
    <location>
        <begin position="8"/>
        <end position="152"/>
    </location>
</feature>
<keyword evidence="3" id="KW-1185">Reference proteome</keyword>
<evidence type="ECO:0000313" key="3">
    <source>
        <dbReference type="Proteomes" id="UP001500755"/>
    </source>
</evidence>